<dbReference type="SUPFAM" id="SSF51735">
    <property type="entry name" value="NAD(P)-binding Rossmann-fold domains"/>
    <property type="match status" value="1"/>
</dbReference>
<dbReference type="Pfam" id="PF01408">
    <property type="entry name" value="GFO_IDH_MocA"/>
    <property type="match status" value="1"/>
</dbReference>
<dbReference type="Pfam" id="PF19051">
    <property type="entry name" value="GFO_IDH_MocA_C2"/>
    <property type="match status" value="1"/>
</dbReference>
<dbReference type="GO" id="GO:0000166">
    <property type="term" value="F:nucleotide binding"/>
    <property type="evidence" value="ECO:0007669"/>
    <property type="project" value="InterPro"/>
</dbReference>
<dbReference type="HOGENOM" id="CLU_023194_24_0_0"/>
<dbReference type="InterPro" id="IPR000683">
    <property type="entry name" value="Gfo/Idh/MocA-like_OxRdtase_N"/>
</dbReference>
<sequence length="451" mass="51477">MNRRDFCKTATLTSAGLWAAPRFSIGKPGMSPNAKVNIGWIGVGGIGQFGLRRSLNETIVALCDVDWRPAPGGHEHRAALKHAQMAPKAQRFVDYRKMFDQMGDEIDAVAICTPDHTHFPIAMEAMQRGKHVFVQKPLAHNIQQVRTLQAAAENYQVKTVMGNQGHCFEGAHRIVEWVQKGIIGEVEEVHCWTDRPRLPWFTFDPLPVETSPVPKDVNWDLWQGPVASCEYSDDYMPLKWRAYWKYGCGSLGDIGCHTLDVPFWALDLGYPEKVEIAEMDRWQNTDYTPRGAHVIFHFPAKDDRKAVKVHWYEGKYRPDKLEGMDELPSNGMYMKGSKETVFHEDMRAQSPRLWPSERMREYRDVLKEQTIARSLTGDPHTDLWAAIRGDIDECGSNFNYAAPLTEMVLLGSMAIRANETITWDPKTMTCSSMVAQQWVDEAVRTGWEYRL</sequence>
<dbReference type="STRING" id="583355.Caka_0642"/>
<dbReference type="OrthoDB" id="9792935at2"/>
<protein>
    <submittedName>
        <fullName evidence="3">Oxidoreductase domain protein</fullName>
    </submittedName>
</protein>
<dbReference type="SUPFAM" id="SSF55347">
    <property type="entry name" value="Glyceraldehyde-3-phosphate dehydrogenase-like, C-terminal domain"/>
    <property type="match status" value="1"/>
</dbReference>
<gene>
    <name evidence="3" type="ordered locus">Caka_0642</name>
</gene>
<dbReference type="KEGG" id="caa:Caka_0642"/>
<dbReference type="AlphaFoldDB" id="D5EP08"/>
<dbReference type="eggNOG" id="COG0673">
    <property type="taxonomic scope" value="Bacteria"/>
</dbReference>
<keyword evidence="4" id="KW-1185">Reference proteome</keyword>
<feature type="domain" description="Gfo/Idh/MocA-like oxidoreductase bacterial type C-terminal" evidence="2">
    <location>
        <begin position="208"/>
        <end position="276"/>
    </location>
</feature>
<dbReference type="InterPro" id="IPR036291">
    <property type="entry name" value="NAD(P)-bd_dom_sf"/>
</dbReference>
<dbReference type="Gene3D" id="3.40.50.720">
    <property type="entry name" value="NAD(P)-binding Rossmann-like Domain"/>
    <property type="match status" value="1"/>
</dbReference>
<feature type="domain" description="Gfo/Idh/MocA-like oxidoreductase N-terminal" evidence="1">
    <location>
        <begin position="37"/>
        <end position="160"/>
    </location>
</feature>
<dbReference type="Gene3D" id="3.30.360.10">
    <property type="entry name" value="Dihydrodipicolinate Reductase, domain 2"/>
    <property type="match status" value="1"/>
</dbReference>
<dbReference type="InterPro" id="IPR043906">
    <property type="entry name" value="Gfo/Idh/MocA_OxRdtase_bact_C"/>
</dbReference>
<evidence type="ECO:0000313" key="4">
    <source>
        <dbReference type="Proteomes" id="UP000000925"/>
    </source>
</evidence>
<dbReference type="PANTHER" id="PTHR43818:SF10">
    <property type="entry name" value="NADH-DEPENDENT DEHYDROGENASE-RELATED"/>
    <property type="match status" value="1"/>
</dbReference>
<evidence type="ECO:0000259" key="2">
    <source>
        <dbReference type="Pfam" id="PF19051"/>
    </source>
</evidence>
<name>D5EP08_CORAD</name>
<proteinExistence type="predicted"/>
<dbReference type="Proteomes" id="UP000000925">
    <property type="component" value="Chromosome"/>
</dbReference>
<dbReference type="InterPro" id="IPR050463">
    <property type="entry name" value="Gfo/Idh/MocA_oxidrdct_glycsds"/>
</dbReference>
<accession>D5EP08</accession>
<dbReference type="EMBL" id="CP001998">
    <property type="protein sequence ID" value="ADE53667.1"/>
    <property type="molecule type" value="Genomic_DNA"/>
</dbReference>
<dbReference type="RefSeq" id="WP_013042391.1">
    <property type="nucleotide sequence ID" value="NC_014008.1"/>
</dbReference>
<reference evidence="3 4" key="1">
    <citation type="journal article" date="2010" name="Stand. Genomic Sci.">
        <title>Complete genome sequence of Coraliomargarita akajimensis type strain (04OKA010-24).</title>
        <authorList>
            <person name="Mavromatis K."/>
            <person name="Abt B."/>
            <person name="Brambilla E."/>
            <person name="Lapidus A."/>
            <person name="Copeland A."/>
            <person name="Deshpande S."/>
            <person name="Nolan M."/>
            <person name="Lucas S."/>
            <person name="Tice H."/>
            <person name="Cheng J.F."/>
            <person name="Han C."/>
            <person name="Detter J.C."/>
            <person name="Woyke T."/>
            <person name="Goodwin L."/>
            <person name="Pitluck S."/>
            <person name="Held B."/>
            <person name="Brettin T."/>
            <person name="Tapia R."/>
            <person name="Ivanova N."/>
            <person name="Mikhailova N."/>
            <person name="Pati A."/>
            <person name="Liolios K."/>
            <person name="Chen A."/>
            <person name="Palaniappan K."/>
            <person name="Land M."/>
            <person name="Hauser L."/>
            <person name="Chang Y.J."/>
            <person name="Jeffries C.D."/>
            <person name="Rohde M."/>
            <person name="Goker M."/>
            <person name="Bristow J."/>
            <person name="Eisen J.A."/>
            <person name="Markowitz V."/>
            <person name="Hugenholtz P."/>
            <person name="Klenk H.P."/>
            <person name="Kyrpides N.C."/>
        </authorList>
    </citation>
    <scope>NUCLEOTIDE SEQUENCE [LARGE SCALE GENOMIC DNA]</scope>
    <source>
        <strain evidence="4">DSM 45221 / IAM 15411 / JCM 23193 / KCTC 12865</strain>
    </source>
</reference>
<dbReference type="PANTHER" id="PTHR43818">
    <property type="entry name" value="BCDNA.GH03377"/>
    <property type="match status" value="1"/>
</dbReference>
<evidence type="ECO:0000259" key="1">
    <source>
        <dbReference type="Pfam" id="PF01408"/>
    </source>
</evidence>
<evidence type="ECO:0000313" key="3">
    <source>
        <dbReference type="EMBL" id="ADE53667.1"/>
    </source>
</evidence>
<organism evidence="3 4">
    <name type="scientific">Coraliomargarita akajimensis (strain DSM 45221 / IAM 15411 / JCM 23193 / KCTC 12865 / 04OKA010-24)</name>
    <dbReference type="NCBI Taxonomy" id="583355"/>
    <lineage>
        <taxon>Bacteria</taxon>
        <taxon>Pseudomonadati</taxon>
        <taxon>Verrucomicrobiota</taxon>
        <taxon>Opitutia</taxon>
        <taxon>Puniceicoccales</taxon>
        <taxon>Coraliomargaritaceae</taxon>
        <taxon>Coraliomargarita</taxon>
    </lineage>
</organism>